<keyword evidence="7" id="KW-1185">Reference proteome</keyword>
<keyword evidence="4" id="KW-0804">Transcription</keyword>
<evidence type="ECO:0000256" key="3">
    <source>
        <dbReference type="ARBA" id="ARBA00023015"/>
    </source>
</evidence>
<dbReference type="InterPro" id="IPR009057">
    <property type="entry name" value="Homeodomain-like_sf"/>
</dbReference>
<dbReference type="InterPro" id="IPR002078">
    <property type="entry name" value="Sigma_54_int"/>
</dbReference>
<dbReference type="Gene3D" id="3.30.450.40">
    <property type="match status" value="1"/>
</dbReference>
<evidence type="ECO:0000256" key="4">
    <source>
        <dbReference type="ARBA" id="ARBA00023163"/>
    </source>
</evidence>
<dbReference type="SUPFAM" id="SSF46689">
    <property type="entry name" value="Homeodomain-like"/>
    <property type="match status" value="1"/>
</dbReference>
<dbReference type="EMBL" id="JASAOF010000009">
    <property type="protein sequence ID" value="MDI2030184.1"/>
    <property type="molecule type" value="Genomic_DNA"/>
</dbReference>
<name>A0ABT6PQ96_9PSEU</name>
<sequence>MPDNAEYDRIEKAKELVLSAQAASVAGQSAQLVESWRRSGSALGRPENVADVPRVSEEVLDAHLLDLFRDPLTRFAEGVSGTGLAVLLADSRGRILHRWCGDRAASAHLDRIGTVRGAVLAEDAVGTNGVGTVAASGREVQIQGVEHFADIYRNAICTGAPVRHPMTGNLLAVVTLSCDVTPRADLLRPLLSTVTQQLEQHVLEMQEPAARRAFNTFLEITRARPEPVVAFGPAGLLIQNPQAGRLAGEDLRQLHRLCADGIGTGKYSVELSTGLAHVHVTAVDSGNRVAVVQEPQAGRLLTGSARSSGGVLRQLVGRAPEWLDARRAVERYRSSGEPLIIAGEPGAGKLSLALGHPSEPDAPVRREVVDAAQRHVVGGRQWLQDLAARLENGRDLVVRGVQTLEPRILDGMRTVLRDSPHRRSVLVTLTTEAREDADAFGLKYDVPVVWVPPLRDRVSDLPALWKHFAPFPAVTPDGEALGLLGAYQWPGNVKELRTVVGQVADAGKSGTVVPGDLPAAVRNAPSLTMIERVELEAIRKALRETEGNRAKAAQILGLSRATVYRKMKAYRLIS</sequence>
<dbReference type="Pfam" id="PF25601">
    <property type="entry name" value="AAA_lid_14"/>
    <property type="match status" value="1"/>
</dbReference>
<dbReference type="InterPro" id="IPR029016">
    <property type="entry name" value="GAF-like_dom_sf"/>
</dbReference>
<evidence type="ECO:0000313" key="7">
    <source>
        <dbReference type="Proteomes" id="UP001237595"/>
    </source>
</evidence>
<evidence type="ECO:0000256" key="1">
    <source>
        <dbReference type="ARBA" id="ARBA00022741"/>
    </source>
</evidence>
<proteinExistence type="predicted"/>
<dbReference type="RefSeq" id="WP_281456495.1">
    <property type="nucleotide sequence ID" value="NZ_JASAOF010000009.1"/>
</dbReference>
<dbReference type="Proteomes" id="UP001237595">
    <property type="component" value="Unassembled WGS sequence"/>
</dbReference>
<dbReference type="PROSITE" id="PS50045">
    <property type="entry name" value="SIGMA54_INTERACT_4"/>
    <property type="match status" value="1"/>
</dbReference>
<gene>
    <name evidence="6" type="ORF">QFW96_16265</name>
</gene>
<evidence type="ECO:0000259" key="5">
    <source>
        <dbReference type="PROSITE" id="PS50045"/>
    </source>
</evidence>
<dbReference type="PRINTS" id="PR01590">
    <property type="entry name" value="HTHFIS"/>
</dbReference>
<feature type="domain" description="Sigma-54 factor interaction" evidence="5">
    <location>
        <begin position="443"/>
        <end position="505"/>
    </location>
</feature>
<accession>A0ABT6PQ96</accession>
<evidence type="ECO:0000256" key="2">
    <source>
        <dbReference type="ARBA" id="ARBA00022840"/>
    </source>
</evidence>
<keyword evidence="3" id="KW-0805">Transcription regulation</keyword>
<dbReference type="PANTHER" id="PTHR32071">
    <property type="entry name" value="TRANSCRIPTIONAL REGULATORY PROTEIN"/>
    <property type="match status" value="1"/>
</dbReference>
<keyword evidence="2" id="KW-0067">ATP-binding</keyword>
<dbReference type="InterPro" id="IPR058031">
    <property type="entry name" value="AAA_lid_NorR"/>
</dbReference>
<organism evidence="6 7">
    <name type="scientific">Saccharopolyspora ipomoeae</name>
    <dbReference type="NCBI Taxonomy" id="3042027"/>
    <lineage>
        <taxon>Bacteria</taxon>
        <taxon>Bacillati</taxon>
        <taxon>Actinomycetota</taxon>
        <taxon>Actinomycetes</taxon>
        <taxon>Pseudonocardiales</taxon>
        <taxon>Pseudonocardiaceae</taxon>
        <taxon>Saccharopolyspora</taxon>
    </lineage>
</organism>
<dbReference type="SUPFAM" id="SSF52540">
    <property type="entry name" value="P-loop containing nucleoside triphosphate hydrolases"/>
    <property type="match status" value="1"/>
</dbReference>
<evidence type="ECO:0000313" key="6">
    <source>
        <dbReference type="EMBL" id="MDI2030184.1"/>
    </source>
</evidence>
<reference evidence="6 7" key="1">
    <citation type="submission" date="2023-04" db="EMBL/GenBank/DDBJ databases">
        <title>Draft genome sequence of Saccharopolyspora sp. TS4A08 isolated from sweet potato rhizospheric soil.</title>
        <authorList>
            <person name="Suksaard P."/>
            <person name="Duangmal K."/>
        </authorList>
    </citation>
    <scope>NUCLEOTIDE SEQUENCE [LARGE SCALE GENOMIC DNA]</scope>
    <source>
        <strain evidence="6 7">TS4A08</strain>
    </source>
</reference>
<dbReference type="Gene3D" id="1.10.10.60">
    <property type="entry name" value="Homeodomain-like"/>
    <property type="match status" value="1"/>
</dbReference>
<keyword evidence="1" id="KW-0547">Nucleotide-binding</keyword>
<dbReference type="InterPro" id="IPR002197">
    <property type="entry name" value="HTH_Fis"/>
</dbReference>
<dbReference type="InterPro" id="IPR027417">
    <property type="entry name" value="P-loop_NTPase"/>
</dbReference>
<protein>
    <submittedName>
        <fullName evidence="6">Helix-turn-helix domain-containing protein</fullName>
    </submittedName>
</protein>
<dbReference type="Pfam" id="PF02954">
    <property type="entry name" value="HTH_8"/>
    <property type="match status" value="1"/>
</dbReference>
<dbReference type="Gene3D" id="1.10.8.60">
    <property type="match status" value="1"/>
</dbReference>
<comment type="caution">
    <text evidence="6">The sequence shown here is derived from an EMBL/GenBank/DDBJ whole genome shotgun (WGS) entry which is preliminary data.</text>
</comment>